<dbReference type="EMBL" id="JMCC02000075">
    <property type="protein sequence ID" value="KIG14350.1"/>
    <property type="molecule type" value="Genomic_DNA"/>
</dbReference>
<evidence type="ECO:0000313" key="2">
    <source>
        <dbReference type="Proteomes" id="UP000031599"/>
    </source>
</evidence>
<gene>
    <name evidence="1" type="ORF">DB30_06952</name>
</gene>
<protein>
    <submittedName>
        <fullName evidence="1">Uncharacterized protein</fullName>
    </submittedName>
</protein>
<dbReference type="Proteomes" id="UP000031599">
    <property type="component" value="Unassembled WGS sequence"/>
</dbReference>
<dbReference type="AlphaFoldDB" id="A0A0C2CXI6"/>
<evidence type="ECO:0000313" key="1">
    <source>
        <dbReference type="EMBL" id="KIG14350.1"/>
    </source>
</evidence>
<name>A0A0C2CXI6_9BACT</name>
<dbReference type="RefSeq" id="WP_146660730.1">
    <property type="nucleotide sequence ID" value="NZ_JMCC02000075.1"/>
</dbReference>
<accession>A0A0C2CXI6</accession>
<organism evidence="1 2">
    <name type="scientific">Enhygromyxa salina</name>
    <dbReference type="NCBI Taxonomy" id="215803"/>
    <lineage>
        <taxon>Bacteria</taxon>
        <taxon>Pseudomonadati</taxon>
        <taxon>Myxococcota</taxon>
        <taxon>Polyangia</taxon>
        <taxon>Nannocystales</taxon>
        <taxon>Nannocystaceae</taxon>
        <taxon>Enhygromyxa</taxon>
    </lineage>
</organism>
<sequence>MGEWFVGDWGDSFWDHHAIDWTRVDADGTWTYGSRGCNGEWMMLGGTWRELEPGLAEFSASEEGGILPFSGYSGSTAQMRFEDTCAQIPVLYFADGQLFDDRLLVSPGTACLDNCDGSSQHTAIPCPGVENPCAAQ</sequence>
<proteinExistence type="predicted"/>
<reference evidence="1 2" key="1">
    <citation type="submission" date="2014-12" db="EMBL/GenBank/DDBJ databases">
        <title>Genome assembly of Enhygromyxa salina DSM 15201.</title>
        <authorList>
            <person name="Sharma G."/>
            <person name="Subramanian S."/>
        </authorList>
    </citation>
    <scope>NUCLEOTIDE SEQUENCE [LARGE SCALE GENOMIC DNA]</scope>
    <source>
        <strain evidence="1 2">DSM 15201</strain>
    </source>
</reference>
<comment type="caution">
    <text evidence="1">The sequence shown here is derived from an EMBL/GenBank/DDBJ whole genome shotgun (WGS) entry which is preliminary data.</text>
</comment>